<dbReference type="Proteomes" id="UP000245728">
    <property type="component" value="Chromosome"/>
</dbReference>
<reference evidence="2 3" key="1">
    <citation type="submission" date="2018-05" db="EMBL/GenBank/DDBJ databases">
        <title>Salinimonas sp. HMF8227 Genome sequencing and assembly.</title>
        <authorList>
            <person name="Kang H."/>
            <person name="Kang J."/>
            <person name="Cha I."/>
            <person name="Kim H."/>
            <person name="Joh K."/>
        </authorList>
    </citation>
    <scope>NUCLEOTIDE SEQUENCE [LARGE SCALE GENOMIC DNA]</scope>
    <source>
        <strain evidence="2 3">HMF8227</strain>
    </source>
</reference>
<evidence type="ECO:0000313" key="2">
    <source>
        <dbReference type="EMBL" id="AWL12655.1"/>
    </source>
</evidence>
<evidence type="ECO:0000313" key="3">
    <source>
        <dbReference type="Proteomes" id="UP000245728"/>
    </source>
</evidence>
<feature type="domain" description="SnoaL-like" evidence="1">
    <location>
        <begin position="8"/>
        <end position="109"/>
    </location>
</feature>
<name>A0A2S2E4T5_9ALTE</name>
<dbReference type="SUPFAM" id="SSF54427">
    <property type="entry name" value="NTF2-like"/>
    <property type="match status" value="1"/>
</dbReference>
<protein>
    <recommendedName>
        <fullName evidence="1">SnoaL-like domain-containing protein</fullName>
    </recommendedName>
</protein>
<organism evidence="2 3">
    <name type="scientific">Saliniradius amylolyticus</name>
    <dbReference type="NCBI Taxonomy" id="2183582"/>
    <lineage>
        <taxon>Bacteria</taxon>
        <taxon>Pseudomonadati</taxon>
        <taxon>Pseudomonadota</taxon>
        <taxon>Gammaproteobacteria</taxon>
        <taxon>Alteromonadales</taxon>
        <taxon>Alteromonadaceae</taxon>
        <taxon>Saliniradius</taxon>
    </lineage>
</organism>
<dbReference type="OrthoDB" id="1115105at2"/>
<dbReference type="Pfam" id="PF12680">
    <property type="entry name" value="SnoaL_2"/>
    <property type="match status" value="1"/>
</dbReference>
<sequence>MTLMEQFRHLYQHLNLDAIGQLERIYADDVLFIDPVGRHRGIVAVKRYFAELVKNCTQCDFTIHHISDDPEHAYVRWTMQYRHPRINGNRPIQLDGLSELLIREGRIAKQTDYYDLGAMLYEHLPILGTAIRWVKRRMTQ</sequence>
<keyword evidence="3" id="KW-1185">Reference proteome</keyword>
<dbReference type="KEGG" id="salh:HMF8227_02202"/>
<gene>
    <name evidence="2" type="ORF">HMF8227_02202</name>
</gene>
<proteinExistence type="predicted"/>
<dbReference type="Gene3D" id="3.10.450.50">
    <property type="match status" value="1"/>
</dbReference>
<dbReference type="EMBL" id="CP029347">
    <property type="protein sequence ID" value="AWL12655.1"/>
    <property type="molecule type" value="Genomic_DNA"/>
</dbReference>
<dbReference type="InterPro" id="IPR032710">
    <property type="entry name" value="NTF2-like_dom_sf"/>
</dbReference>
<accession>A0A2S2E4T5</accession>
<dbReference type="AlphaFoldDB" id="A0A2S2E4T5"/>
<dbReference type="RefSeq" id="WP_109340209.1">
    <property type="nucleotide sequence ID" value="NZ_CP029347.1"/>
</dbReference>
<dbReference type="InterPro" id="IPR037401">
    <property type="entry name" value="SnoaL-like"/>
</dbReference>
<evidence type="ECO:0000259" key="1">
    <source>
        <dbReference type="Pfam" id="PF12680"/>
    </source>
</evidence>